<feature type="compositionally biased region" description="Low complexity" evidence="1">
    <location>
        <begin position="43"/>
        <end position="57"/>
    </location>
</feature>
<keyword evidence="3" id="KW-1185">Reference proteome</keyword>
<evidence type="ECO:0000313" key="3">
    <source>
        <dbReference type="Proteomes" id="UP000298061"/>
    </source>
</evidence>
<dbReference type="AlphaFoldDB" id="A0A4Y9ZPC0"/>
<evidence type="ECO:0000256" key="1">
    <source>
        <dbReference type="SAM" id="MobiDB-lite"/>
    </source>
</evidence>
<protein>
    <submittedName>
        <fullName evidence="2">Uncharacterized protein</fullName>
    </submittedName>
</protein>
<feature type="region of interest" description="Disordered" evidence="1">
    <location>
        <begin position="43"/>
        <end position="97"/>
    </location>
</feature>
<comment type="caution">
    <text evidence="2">The sequence shown here is derived from an EMBL/GenBank/DDBJ whole genome shotgun (WGS) entry which is preliminary data.</text>
</comment>
<name>A0A4Y9ZPC0_9AGAM</name>
<feature type="region of interest" description="Disordered" evidence="1">
    <location>
        <begin position="117"/>
        <end position="161"/>
    </location>
</feature>
<gene>
    <name evidence="2" type="ORF">EWM64_g8117</name>
</gene>
<reference evidence="2 3" key="1">
    <citation type="submission" date="2019-02" db="EMBL/GenBank/DDBJ databases">
        <title>Genome sequencing of the rare red list fungi Hericium alpestre (H. flagellum).</title>
        <authorList>
            <person name="Buettner E."/>
            <person name="Kellner H."/>
        </authorList>
    </citation>
    <scope>NUCLEOTIDE SEQUENCE [LARGE SCALE GENOMIC DNA]</scope>
    <source>
        <strain evidence="2 3">DSM 108284</strain>
    </source>
</reference>
<sequence length="286" mass="31172">MLARLPRTLRKHVTSLRAVGSPEELASSPVEVPVCRSKHWAEALANQAPQAPAQSTPKGQGRKGKKLVTSEPLAMSPAMPATTPADTMPKGKAKAKAKAKAKTKAKATKLGCTTSVAPKAASSTIPLKDNESEPEEGHQVMQDERPSKHPHTISSEPQALPLQQQHILTTDELQYIDAAKRIPSPMANPQVEALAVQVDRLQLQLCTHVGIVAEMHDEHKNYWDLCAHYDKLHDEFEAFREAAEGHLNAHEESLGKLRDGLWGLSMKIHADVSDLSSKLTACIDKL</sequence>
<feature type="compositionally biased region" description="Low complexity" evidence="1">
    <location>
        <begin position="74"/>
        <end position="88"/>
    </location>
</feature>
<evidence type="ECO:0000313" key="2">
    <source>
        <dbReference type="EMBL" id="TFY75897.1"/>
    </source>
</evidence>
<dbReference type="Proteomes" id="UP000298061">
    <property type="component" value="Unassembled WGS sequence"/>
</dbReference>
<accession>A0A4Y9ZPC0</accession>
<dbReference type="EMBL" id="SFCI01001392">
    <property type="protein sequence ID" value="TFY75897.1"/>
    <property type="molecule type" value="Genomic_DNA"/>
</dbReference>
<feature type="compositionally biased region" description="Polar residues" evidence="1">
    <location>
        <begin position="152"/>
        <end position="161"/>
    </location>
</feature>
<organism evidence="2 3">
    <name type="scientific">Hericium alpestre</name>
    <dbReference type="NCBI Taxonomy" id="135208"/>
    <lineage>
        <taxon>Eukaryota</taxon>
        <taxon>Fungi</taxon>
        <taxon>Dikarya</taxon>
        <taxon>Basidiomycota</taxon>
        <taxon>Agaricomycotina</taxon>
        <taxon>Agaricomycetes</taxon>
        <taxon>Russulales</taxon>
        <taxon>Hericiaceae</taxon>
        <taxon>Hericium</taxon>
    </lineage>
</organism>
<proteinExistence type="predicted"/>
<feature type="compositionally biased region" description="Basic and acidic residues" evidence="1">
    <location>
        <begin position="128"/>
        <end position="147"/>
    </location>
</feature>